<dbReference type="CDD" id="cd24142">
    <property type="entry name" value="ACL4-like"/>
    <property type="match status" value="1"/>
</dbReference>
<feature type="compositionally biased region" description="Basic residues" evidence="2">
    <location>
        <begin position="1"/>
        <end position="10"/>
    </location>
</feature>
<dbReference type="SUPFAM" id="SSF48452">
    <property type="entry name" value="TPR-like"/>
    <property type="match status" value="1"/>
</dbReference>
<sequence length="372" mass="41251">MGPRKGRSVPRTKAGPPKRAAAKPAASVEQLLARTQELMDDNKYDAALKTAIRAVELDERNAQALLLAAIIQLESGDVEPAINCLLRCVEISPDRGFEKYMYLGQFTVELESVRYFQLGIDALQRDLDEVAGDSDRAAVLRRKMAEAYVAMTEVYLTDCCFDGDAEKRCEEYLERGAQADPGCPEVFQTMASVRLSQSRPDDARECLAKGMALWLDRDQSDASSIPSYESRLALVRLLLELDDKEQALGLLERLQKEDDENVDLWYLYGWTYHLQCEREHPSDEEKTQLLVSARECFKQAVRLAGIQEFENDALIEHAREMVAAIDAAVPPTADDDECCAGGPDGDQADDAPGREWEDASSDGDGGDVEMGA</sequence>
<comment type="caution">
    <text evidence="3">The sequence shown here is derived from an EMBL/GenBank/DDBJ whole genome shotgun (WGS) entry which is preliminary data.</text>
</comment>
<dbReference type="PANTHER" id="PTHR12558:SF50">
    <property type="entry name" value="ASSEMBLY CHAPERONE OF RPL4-RELATED"/>
    <property type="match status" value="1"/>
</dbReference>
<evidence type="ECO:0000313" key="4">
    <source>
        <dbReference type="Proteomes" id="UP001143981"/>
    </source>
</evidence>
<evidence type="ECO:0000313" key="3">
    <source>
        <dbReference type="EMBL" id="KAJ1733561.1"/>
    </source>
</evidence>
<dbReference type="OrthoDB" id="1914839at2759"/>
<dbReference type="Proteomes" id="UP001143981">
    <property type="component" value="Unassembled WGS sequence"/>
</dbReference>
<dbReference type="InterPro" id="IPR011990">
    <property type="entry name" value="TPR-like_helical_dom_sf"/>
</dbReference>
<evidence type="ECO:0000256" key="1">
    <source>
        <dbReference type="ARBA" id="ARBA00022803"/>
    </source>
</evidence>
<dbReference type="GO" id="GO:0051301">
    <property type="term" value="P:cell division"/>
    <property type="evidence" value="ECO:0007669"/>
    <property type="project" value="TreeGrafter"/>
</dbReference>
<dbReference type="PANTHER" id="PTHR12558">
    <property type="entry name" value="CELL DIVISION CYCLE 16,23,27"/>
    <property type="match status" value="1"/>
</dbReference>
<dbReference type="SMART" id="SM00028">
    <property type="entry name" value="TPR"/>
    <property type="match status" value="3"/>
</dbReference>
<dbReference type="Pfam" id="PF13432">
    <property type="entry name" value="TPR_16"/>
    <property type="match status" value="2"/>
</dbReference>
<evidence type="ECO:0000256" key="2">
    <source>
        <dbReference type="SAM" id="MobiDB-lite"/>
    </source>
</evidence>
<reference evidence="3" key="1">
    <citation type="submission" date="2022-07" db="EMBL/GenBank/DDBJ databases">
        <title>Phylogenomic reconstructions and comparative analyses of Kickxellomycotina fungi.</title>
        <authorList>
            <person name="Reynolds N.K."/>
            <person name="Stajich J.E."/>
            <person name="Barry K."/>
            <person name="Grigoriev I.V."/>
            <person name="Crous P."/>
            <person name="Smith M.E."/>
        </authorList>
    </citation>
    <scope>NUCLEOTIDE SEQUENCE</scope>
    <source>
        <strain evidence="3">BCRC 34381</strain>
    </source>
</reference>
<accession>A0A9W8CZI9</accession>
<dbReference type="GO" id="GO:0005680">
    <property type="term" value="C:anaphase-promoting complex"/>
    <property type="evidence" value="ECO:0007669"/>
    <property type="project" value="UniProtKB-ARBA"/>
</dbReference>
<feature type="compositionally biased region" description="Low complexity" evidence="2">
    <location>
        <begin position="13"/>
        <end position="26"/>
    </location>
</feature>
<dbReference type="AlphaFoldDB" id="A0A9W8CZI9"/>
<gene>
    <name evidence="3" type="ORF">LPJ61_001504</name>
</gene>
<keyword evidence="4" id="KW-1185">Reference proteome</keyword>
<keyword evidence="1" id="KW-0802">TPR repeat</keyword>
<feature type="region of interest" description="Disordered" evidence="2">
    <location>
        <begin position="1"/>
        <end position="26"/>
    </location>
</feature>
<dbReference type="EMBL" id="JANBOI010000131">
    <property type="protein sequence ID" value="KAJ1733561.1"/>
    <property type="molecule type" value="Genomic_DNA"/>
</dbReference>
<name>A0A9W8CZI9_9FUNG</name>
<feature type="compositionally biased region" description="Acidic residues" evidence="2">
    <location>
        <begin position="358"/>
        <end position="372"/>
    </location>
</feature>
<feature type="region of interest" description="Disordered" evidence="2">
    <location>
        <begin position="332"/>
        <end position="372"/>
    </location>
</feature>
<organism evidence="3 4">
    <name type="scientific">Coemansia biformis</name>
    <dbReference type="NCBI Taxonomy" id="1286918"/>
    <lineage>
        <taxon>Eukaryota</taxon>
        <taxon>Fungi</taxon>
        <taxon>Fungi incertae sedis</taxon>
        <taxon>Zoopagomycota</taxon>
        <taxon>Kickxellomycotina</taxon>
        <taxon>Kickxellomycetes</taxon>
        <taxon>Kickxellales</taxon>
        <taxon>Kickxellaceae</taxon>
        <taxon>Coemansia</taxon>
    </lineage>
</organism>
<dbReference type="InterPro" id="IPR019734">
    <property type="entry name" value="TPR_rpt"/>
</dbReference>
<dbReference type="Gene3D" id="1.25.40.10">
    <property type="entry name" value="Tetratricopeptide repeat domain"/>
    <property type="match status" value="2"/>
</dbReference>
<protein>
    <recommendedName>
        <fullName evidence="5">TPR-like protein</fullName>
    </recommendedName>
</protein>
<proteinExistence type="predicted"/>
<evidence type="ECO:0008006" key="5">
    <source>
        <dbReference type="Google" id="ProtNLM"/>
    </source>
</evidence>